<keyword evidence="11" id="KW-1185">Reference proteome</keyword>
<dbReference type="GO" id="GO:0000155">
    <property type="term" value="F:phosphorelay sensor kinase activity"/>
    <property type="evidence" value="ECO:0007669"/>
    <property type="project" value="InterPro"/>
</dbReference>
<evidence type="ECO:0000256" key="2">
    <source>
        <dbReference type="ARBA" id="ARBA00012438"/>
    </source>
</evidence>
<dbReference type="PANTHER" id="PTHR45453:SF1">
    <property type="entry name" value="PHOSPHATE REGULON SENSOR PROTEIN PHOR"/>
    <property type="match status" value="1"/>
</dbReference>
<keyword evidence="5" id="KW-0418">Kinase</keyword>
<dbReference type="Pfam" id="PF02518">
    <property type="entry name" value="HATPase_c"/>
    <property type="match status" value="1"/>
</dbReference>
<dbReference type="OrthoDB" id="9797304at2"/>
<sequence length="405" mass="44363">MRFPLRLSAAAAVIAVALLASQSVDLPVGAALLGVLAGAVAVLICWNAYFFPDPIRAPEAGAEDVERLAREIVQPLPEPMILLQNGRVLVANPAARQLFGEWVEGQDVRLAVRHPAVLERLAANRGETVEQIEVTGLGEADRRWLMTIANLPSGLRLVRLADRSEAVAAEKMRVDFVANASHELRTPLATVLGFIETLRDETAGGDKDLRERFLGIMDAEGKRMQTLIDDLMSLSRIEAERFRPPTEPLDLVPLVEEVRSGCGALLAEHGNRLEIENMSHGTIVAGDHGQLLQLIRNLVVNAVKYGNPDTPITVTFEDAREMVRMIVTDRGEGIDPAYLPRLTERFYRVNASRSRAQGGTGLGLAIVKHIVWRHRGRLDIRSMLGEGTSVHVLLPRPPADGQIMS</sequence>
<evidence type="ECO:0000256" key="4">
    <source>
        <dbReference type="ARBA" id="ARBA00022679"/>
    </source>
</evidence>
<comment type="caution">
    <text evidence="10">The sequence shown here is derived from an EMBL/GenBank/DDBJ whole genome shotgun (WGS) entry which is preliminary data.</text>
</comment>
<feature type="domain" description="Histidine kinase" evidence="9">
    <location>
        <begin position="179"/>
        <end position="398"/>
    </location>
</feature>
<reference evidence="10 11" key="1">
    <citation type="submission" date="2018-03" db="EMBL/GenBank/DDBJ databases">
        <title>The draft genome of Sphingosinicella sp. GL-C-18.</title>
        <authorList>
            <person name="Liu L."/>
            <person name="Li L."/>
            <person name="Liang L."/>
            <person name="Zhang X."/>
            <person name="Wang T."/>
        </authorList>
    </citation>
    <scope>NUCLEOTIDE SEQUENCE [LARGE SCALE GENOMIC DNA]</scope>
    <source>
        <strain evidence="10 11">GL-C-18</strain>
    </source>
</reference>
<evidence type="ECO:0000256" key="1">
    <source>
        <dbReference type="ARBA" id="ARBA00000085"/>
    </source>
</evidence>
<dbReference type="GO" id="GO:0016036">
    <property type="term" value="P:cellular response to phosphate starvation"/>
    <property type="evidence" value="ECO:0007669"/>
    <property type="project" value="TreeGrafter"/>
</dbReference>
<proteinExistence type="predicted"/>
<evidence type="ECO:0000256" key="3">
    <source>
        <dbReference type="ARBA" id="ARBA00022553"/>
    </source>
</evidence>
<dbReference type="EMBL" id="PXYI01000002">
    <property type="protein sequence ID" value="PSJ41898.1"/>
    <property type="molecule type" value="Genomic_DNA"/>
</dbReference>
<dbReference type="Gene3D" id="3.30.565.10">
    <property type="entry name" value="Histidine kinase-like ATPase, C-terminal domain"/>
    <property type="match status" value="1"/>
</dbReference>
<evidence type="ECO:0000256" key="6">
    <source>
        <dbReference type="ARBA" id="ARBA00023012"/>
    </source>
</evidence>
<dbReference type="GO" id="GO:0004721">
    <property type="term" value="F:phosphoprotein phosphatase activity"/>
    <property type="evidence" value="ECO:0007669"/>
    <property type="project" value="TreeGrafter"/>
</dbReference>
<dbReference type="InterPro" id="IPR050351">
    <property type="entry name" value="BphY/WalK/GraS-like"/>
</dbReference>
<evidence type="ECO:0000256" key="5">
    <source>
        <dbReference type="ARBA" id="ARBA00022777"/>
    </source>
</evidence>
<dbReference type="InterPro" id="IPR005467">
    <property type="entry name" value="His_kinase_dom"/>
</dbReference>
<keyword evidence="8" id="KW-0812">Transmembrane</keyword>
<evidence type="ECO:0000256" key="8">
    <source>
        <dbReference type="SAM" id="Phobius"/>
    </source>
</evidence>
<feature type="transmembrane region" description="Helical" evidence="8">
    <location>
        <begin position="33"/>
        <end position="51"/>
    </location>
</feature>
<evidence type="ECO:0000313" key="10">
    <source>
        <dbReference type="EMBL" id="PSJ41898.1"/>
    </source>
</evidence>
<keyword evidence="7 8" id="KW-0472">Membrane</keyword>
<keyword evidence="4" id="KW-0808">Transferase</keyword>
<dbReference type="GO" id="GO:0005886">
    <property type="term" value="C:plasma membrane"/>
    <property type="evidence" value="ECO:0007669"/>
    <property type="project" value="TreeGrafter"/>
</dbReference>
<evidence type="ECO:0000259" key="9">
    <source>
        <dbReference type="PROSITE" id="PS50109"/>
    </source>
</evidence>
<evidence type="ECO:0000256" key="7">
    <source>
        <dbReference type="ARBA" id="ARBA00023136"/>
    </source>
</evidence>
<dbReference type="SMART" id="SM00388">
    <property type="entry name" value="HisKA"/>
    <property type="match status" value="1"/>
</dbReference>
<name>A0A2P7QVA2_9SPHN</name>
<dbReference type="FunFam" id="1.10.287.130:FF:000001">
    <property type="entry name" value="Two-component sensor histidine kinase"/>
    <property type="match status" value="1"/>
</dbReference>
<keyword evidence="6" id="KW-0902">Two-component regulatory system</keyword>
<dbReference type="SUPFAM" id="SSF47384">
    <property type="entry name" value="Homodimeric domain of signal transducing histidine kinase"/>
    <property type="match status" value="1"/>
</dbReference>
<evidence type="ECO:0000313" key="11">
    <source>
        <dbReference type="Proteomes" id="UP000241167"/>
    </source>
</evidence>
<dbReference type="InterPro" id="IPR003661">
    <property type="entry name" value="HisK_dim/P_dom"/>
</dbReference>
<dbReference type="RefSeq" id="WP_106512063.1">
    <property type="nucleotide sequence ID" value="NZ_PXYI01000002.1"/>
</dbReference>
<organism evidence="10 11">
    <name type="scientific">Allosphingosinicella deserti</name>
    <dbReference type="NCBI Taxonomy" id="2116704"/>
    <lineage>
        <taxon>Bacteria</taxon>
        <taxon>Pseudomonadati</taxon>
        <taxon>Pseudomonadota</taxon>
        <taxon>Alphaproteobacteria</taxon>
        <taxon>Sphingomonadales</taxon>
        <taxon>Sphingomonadaceae</taxon>
        <taxon>Allosphingosinicella</taxon>
    </lineage>
</organism>
<dbReference type="PROSITE" id="PS50109">
    <property type="entry name" value="HIS_KIN"/>
    <property type="match status" value="1"/>
</dbReference>
<dbReference type="SMART" id="SM00387">
    <property type="entry name" value="HATPase_c"/>
    <property type="match status" value="1"/>
</dbReference>
<dbReference type="EC" id="2.7.13.3" evidence="2"/>
<dbReference type="InterPro" id="IPR036890">
    <property type="entry name" value="HATPase_C_sf"/>
</dbReference>
<dbReference type="FunFam" id="3.30.565.10:FF:000006">
    <property type="entry name" value="Sensor histidine kinase WalK"/>
    <property type="match status" value="1"/>
</dbReference>
<protein>
    <recommendedName>
        <fullName evidence="2">histidine kinase</fullName>
        <ecNumber evidence="2">2.7.13.3</ecNumber>
    </recommendedName>
</protein>
<dbReference type="PANTHER" id="PTHR45453">
    <property type="entry name" value="PHOSPHATE REGULON SENSOR PROTEIN PHOR"/>
    <property type="match status" value="1"/>
</dbReference>
<keyword evidence="8" id="KW-1133">Transmembrane helix</keyword>
<comment type="catalytic activity">
    <reaction evidence="1">
        <text>ATP + protein L-histidine = ADP + protein N-phospho-L-histidine.</text>
        <dbReference type="EC" id="2.7.13.3"/>
    </reaction>
</comment>
<dbReference type="AlphaFoldDB" id="A0A2P7QVA2"/>
<dbReference type="SUPFAM" id="SSF55874">
    <property type="entry name" value="ATPase domain of HSP90 chaperone/DNA topoisomerase II/histidine kinase"/>
    <property type="match status" value="1"/>
</dbReference>
<dbReference type="InterPro" id="IPR004358">
    <property type="entry name" value="Sig_transdc_His_kin-like_C"/>
</dbReference>
<dbReference type="Pfam" id="PF00512">
    <property type="entry name" value="HisKA"/>
    <property type="match status" value="1"/>
</dbReference>
<dbReference type="InterPro" id="IPR003594">
    <property type="entry name" value="HATPase_dom"/>
</dbReference>
<gene>
    <name evidence="10" type="ORF">C7I55_06430</name>
</gene>
<accession>A0A2P7QVA2</accession>
<dbReference type="InterPro" id="IPR036097">
    <property type="entry name" value="HisK_dim/P_sf"/>
</dbReference>
<dbReference type="PRINTS" id="PR00344">
    <property type="entry name" value="BCTRLSENSOR"/>
</dbReference>
<dbReference type="Gene3D" id="1.10.287.130">
    <property type="match status" value="1"/>
</dbReference>
<dbReference type="CDD" id="cd00082">
    <property type="entry name" value="HisKA"/>
    <property type="match status" value="1"/>
</dbReference>
<dbReference type="Proteomes" id="UP000241167">
    <property type="component" value="Unassembled WGS sequence"/>
</dbReference>
<keyword evidence="3" id="KW-0597">Phosphoprotein</keyword>